<evidence type="ECO:0000313" key="2">
    <source>
        <dbReference type="EMBL" id="MDQ0010363.1"/>
    </source>
</evidence>
<feature type="domain" description="PilZ" evidence="1">
    <location>
        <begin position="29"/>
        <end position="122"/>
    </location>
</feature>
<proteinExistence type="predicted"/>
<dbReference type="InterPro" id="IPR009875">
    <property type="entry name" value="PilZ_domain"/>
</dbReference>
<dbReference type="EMBL" id="JAUSSK010000003">
    <property type="protein sequence ID" value="MDQ0010363.1"/>
    <property type="molecule type" value="Genomic_DNA"/>
</dbReference>
<comment type="caution">
    <text evidence="2">The sequence shown here is derived from an EMBL/GenBank/DDBJ whole genome shotgun (WGS) entry which is preliminary data.</text>
</comment>
<accession>A0ABT9SZE3</accession>
<gene>
    <name evidence="2" type="ORF">J2T07_002553</name>
</gene>
<dbReference type="Gene3D" id="2.40.10.220">
    <property type="entry name" value="predicted glycosyltransferase like domains"/>
    <property type="match status" value="1"/>
</dbReference>
<evidence type="ECO:0000313" key="3">
    <source>
        <dbReference type="Proteomes" id="UP001237737"/>
    </source>
</evidence>
<protein>
    <recommendedName>
        <fullName evidence="1">PilZ domain-containing protein</fullName>
    </recommendedName>
</protein>
<dbReference type="Proteomes" id="UP001237737">
    <property type="component" value="Unassembled WGS sequence"/>
</dbReference>
<organism evidence="2 3">
    <name type="scientific">Luteibacter jiangsuensis</name>
    <dbReference type="NCBI Taxonomy" id="637577"/>
    <lineage>
        <taxon>Bacteria</taxon>
        <taxon>Pseudomonadati</taxon>
        <taxon>Pseudomonadota</taxon>
        <taxon>Gammaproteobacteria</taxon>
        <taxon>Lysobacterales</taxon>
        <taxon>Rhodanobacteraceae</taxon>
        <taxon>Luteibacter</taxon>
    </lineage>
</organism>
<sequence>MPVATDKDAISGWVEKLMSNDKEDSHTRYRHARMRVQTAVLMSRGGEAHPTDLVDISATGTLLRRPPGWRGEVGQTWILDMIFGHDLHIHLEASVARVSARQIGMEYTLIPEDKQASLWELLGGYADTLEAWQDD</sequence>
<evidence type="ECO:0000259" key="1">
    <source>
        <dbReference type="Pfam" id="PF07238"/>
    </source>
</evidence>
<keyword evidence="3" id="KW-1185">Reference proteome</keyword>
<dbReference type="Pfam" id="PF07238">
    <property type="entry name" value="PilZ"/>
    <property type="match status" value="1"/>
</dbReference>
<dbReference type="SUPFAM" id="SSF141371">
    <property type="entry name" value="PilZ domain-like"/>
    <property type="match status" value="1"/>
</dbReference>
<reference evidence="2 3" key="1">
    <citation type="submission" date="2023-07" db="EMBL/GenBank/DDBJ databases">
        <title>Sorghum-associated microbial communities from plants grown in Nebraska, USA.</title>
        <authorList>
            <person name="Schachtman D."/>
        </authorList>
    </citation>
    <scope>NUCLEOTIDE SEQUENCE [LARGE SCALE GENOMIC DNA]</scope>
    <source>
        <strain evidence="2 3">CC60</strain>
    </source>
</reference>
<name>A0ABT9SZE3_9GAMM</name>